<protein>
    <submittedName>
        <fullName evidence="1">Uncharacterized protein</fullName>
    </submittedName>
</protein>
<organism evidence="1 2">
    <name type="scientific">Boeremia exigua</name>
    <dbReference type="NCBI Taxonomy" id="749465"/>
    <lineage>
        <taxon>Eukaryota</taxon>
        <taxon>Fungi</taxon>
        <taxon>Dikarya</taxon>
        <taxon>Ascomycota</taxon>
        <taxon>Pezizomycotina</taxon>
        <taxon>Dothideomycetes</taxon>
        <taxon>Pleosporomycetidae</taxon>
        <taxon>Pleosporales</taxon>
        <taxon>Pleosporineae</taxon>
        <taxon>Didymellaceae</taxon>
        <taxon>Boeremia</taxon>
    </lineage>
</organism>
<sequence>MAGCIRRALALGLCVVQAASGQSFTELYRPQYHFTPAKNWMNDPNGLMFHNGVYHMYYQYNPGGDTWGAMSWGHATSLDLTHWEHQPVALLARGFPDNVTEMFFSGSVVADTENTSGFGNDTEVPLVAVYTSYYPTTQNLASGKLVREGQQSQSIAYSLDKGMTWTTYEAGNPVILDPPEQYADQYRDFRDPSVSWHEPTKSWVAVISLAAARKLLIYTSSDLKEWILASEFGPVNAVGGVWECPSIAPFPFNDGEKWVVQIGLNPGGPPGTIGSGTHYVVGSFDGKVFTADSDSVYPEPRVSNDRVVFQNFEGSGTFADLGWTATGNLRGAGPVNGSINGQQTVAGFLGAGFVNTFLDGDATTGTLTSPSFNISRRYINFLIGGGYAPNQTCVNLKIDGKVVRTATGANAEKLEWQGWDVSAFEGLSAVFEIVDTLTGGWGHLNVDEISFSNTLMQAQQANWVDYGPDYYAAIPFNGLPPSDRVDIAWMNNWQYGAAIPTNPWRSAMSILRKYSLKAIGGKATLVQEPVQDWASLESSARYLQSWDVVQEGYKELNVSGKALDVNLTISNRLPVTAESPQFGIILRATSDLAQQTRVGYDFTTQQIFVDRTKSGNVSFDSTFAATYYAPLPPGEDGKVTMRILLDWSSVEVFGGAGEATITAQIFPGDGAVHTQIFSTDGDTHDVTISAVQLGSSWN</sequence>
<reference evidence="1" key="1">
    <citation type="submission" date="2022-11" db="EMBL/GenBank/DDBJ databases">
        <title>Genome Sequence of Boeremia exigua.</title>
        <authorList>
            <person name="Buettner E."/>
        </authorList>
    </citation>
    <scope>NUCLEOTIDE SEQUENCE</scope>
    <source>
        <strain evidence="1">CU02</strain>
    </source>
</reference>
<name>A0ACC2IPR0_9PLEO</name>
<dbReference type="Proteomes" id="UP001153331">
    <property type="component" value="Unassembled WGS sequence"/>
</dbReference>
<accession>A0ACC2IPR0</accession>
<comment type="caution">
    <text evidence="1">The sequence shown here is derived from an EMBL/GenBank/DDBJ whole genome shotgun (WGS) entry which is preliminary data.</text>
</comment>
<evidence type="ECO:0000313" key="2">
    <source>
        <dbReference type="Proteomes" id="UP001153331"/>
    </source>
</evidence>
<proteinExistence type="predicted"/>
<keyword evidence="2" id="KW-1185">Reference proteome</keyword>
<gene>
    <name evidence="1" type="ORF">OPT61_g1562</name>
</gene>
<dbReference type="EMBL" id="JAPHNI010000063">
    <property type="protein sequence ID" value="KAJ8117184.1"/>
    <property type="molecule type" value="Genomic_DNA"/>
</dbReference>
<evidence type="ECO:0000313" key="1">
    <source>
        <dbReference type="EMBL" id="KAJ8117184.1"/>
    </source>
</evidence>